<dbReference type="GO" id="GO:0046872">
    <property type="term" value="F:metal ion binding"/>
    <property type="evidence" value="ECO:0007669"/>
    <property type="project" value="UniProtKB-KW"/>
</dbReference>
<dbReference type="GO" id="GO:0005829">
    <property type="term" value="C:cytosol"/>
    <property type="evidence" value="ECO:0007669"/>
    <property type="project" value="TreeGrafter"/>
</dbReference>
<evidence type="ECO:0000256" key="4">
    <source>
        <dbReference type="ARBA" id="ARBA00023004"/>
    </source>
</evidence>
<dbReference type="EMBL" id="KC543490">
    <property type="protein sequence ID" value="AGJ93099.1"/>
    <property type="molecule type" value="Genomic_DNA"/>
</dbReference>
<keyword evidence="2" id="KW-0547">Nucleotide-binding</keyword>
<dbReference type="Gene3D" id="3.40.50.300">
    <property type="entry name" value="P-loop containing nucleotide triphosphate hydrolases"/>
    <property type="match status" value="1"/>
</dbReference>
<feature type="compositionally biased region" description="Basic residues" evidence="6">
    <location>
        <begin position="46"/>
        <end position="62"/>
    </location>
</feature>
<dbReference type="PANTHER" id="PTHR23264:SF19">
    <property type="entry name" value="CYTOSOLIC FE-S CLUSTER ASSEMBLY FACTOR NUBP2"/>
    <property type="match status" value="1"/>
</dbReference>
<evidence type="ECO:0000256" key="2">
    <source>
        <dbReference type="ARBA" id="ARBA00022741"/>
    </source>
</evidence>
<evidence type="ECO:0000313" key="7">
    <source>
        <dbReference type="EMBL" id="AGJ93099.1"/>
    </source>
</evidence>
<keyword evidence="5" id="KW-0411">Iron-sulfur</keyword>
<organism evidence="7">
    <name type="scientific">Mastigamoeba balamuthi</name>
    <name type="common">Phreatamoeba balamuthi</name>
    <dbReference type="NCBI Taxonomy" id="108607"/>
    <lineage>
        <taxon>Eukaryota</taxon>
        <taxon>Amoebozoa</taxon>
        <taxon>Evosea</taxon>
        <taxon>Archamoebae</taxon>
        <taxon>Mastigamoebida</taxon>
        <taxon>Mastigamoebidae</taxon>
        <taxon>Mastigamoeba</taxon>
    </lineage>
</organism>
<protein>
    <submittedName>
        <fullName evidence="7">Cytosolic Fe-S cluster assembling factor Cfd1</fullName>
    </submittedName>
</protein>
<accession>M9WNY2</accession>
<evidence type="ECO:0000256" key="1">
    <source>
        <dbReference type="ARBA" id="ARBA00022723"/>
    </source>
</evidence>
<feature type="region of interest" description="Disordered" evidence="6">
    <location>
        <begin position="1"/>
        <end position="88"/>
    </location>
</feature>
<dbReference type="InterPro" id="IPR033756">
    <property type="entry name" value="YlxH/NBP35"/>
</dbReference>
<dbReference type="SUPFAM" id="SSF52540">
    <property type="entry name" value="P-loop containing nucleoside triphosphate hydrolases"/>
    <property type="match status" value="1"/>
</dbReference>
<reference evidence="7" key="1">
    <citation type="journal article" date="2013" name="Proc. Natl. Acad. Sci. U.S.A.">
        <title>NIF-type iron-sulfur cluster assembly system is duplicated and distributed in the mitochondria and cytosol of Mastigamoeba balamuthi.</title>
        <authorList>
            <person name="Nyvltova E."/>
            <person name="Sutak R."/>
            <person name="Harant K."/>
            <person name="Sedinova M."/>
            <person name="Hrdy I."/>
            <person name="Paces J."/>
            <person name="Vlcek C."/>
            <person name="Tachezy J."/>
        </authorList>
    </citation>
    <scope>NUCLEOTIDE SEQUENCE</scope>
    <source>
        <strain evidence="7">ATCC 30984</strain>
    </source>
</reference>
<dbReference type="Pfam" id="PF10609">
    <property type="entry name" value="ParA"/>
    <property type="match status" value="1"/>
</dbReference>
<keyword evidence="3" id="KW-0067">ATP-binding</keyword>
<dbReference type="VEuPathDB" id="AmoebaDB:MBAL_002591"/>
<evidence type="ECO:0000256" key="6">
    <source>
        <dbReference type="SAM" id="MobiDB-lite"/>
    </source>
</evidence>
<dbReference type="GO" id="GO:0140663">
    <property type="term" value="F:ATP-dependent FeS chaperone activity"/>
    <property type="evidence" value="ECO:0007669"/>
    <property type="project" value="InterPro"/>
</dbReference>
<name>M9WNY2_MASBA</name>
<evidence type="ECO:0000256" key="5">
    <source>
        <dbReference type="ARBA" id="ARBA00023014"/>
    </source>
</evidence>
<sequence>MSEQVLVADTGAGALLRPAGRPHGPPRHRPLRALGPQDHGHGAPARPHHHQGLAPRLRRPRPRALPGALDGLPHRPTRTPRSYGAGPRRTVDVRWGELDVLVIDTPPGTSDEHISVCEYLHTFDPDGALLVTTPQNVSVTDVKKELSFCHKIGLPVLGVVENMSGYVCPHCTTCTNIFSSEGGRLLAQEAGIPFVGKIPIAPALCECEERGVNPLTVPEAAASLAPLMEFAKSFLAAPERARKPAADAATATAASS</sequence>
<dbReference type="GO" id="GO:0016226">
    <property type="term" value="P:iron-sulfur cluster assembly"/>
    <property type="evidence" value="ECO:0007669"/>
    <property type="project" value="InterPro"/>
</dbReference>
<dbReference type="CDD" id="cd02037">
    <property type="entry name" value="Mrp_NBP35"/>
    <property type="match status" value="1"/>
</dbReference>
<dbReference type="InterPro" id="IPR027417">
    <property type="entry name" value="P-loop_NTPase"/>
</dbReference>
<dbReference type="GO" id="GO:0051536">
    <property type="term" value="F:iron-sulfur cluster binding"/>
    <property type="evidence" value="ECO:0007669"/>
    <property type="project" value="UniProtKB-KW"/>
</dbReference>
<evidence type="ECO:0000256" key="3">
    <source>
        <dbReference type="ARBA" id="ARBA00022840"/>
    </source>
</evidence>
<dbReference type="PANTHER" id="PTHR23264">
    <property type="entry name" value="NUCLEOTIDE-BINDING PROTEIN NBP35 YEAST -RELATED"/>
    <property type="match status" value="1"/>
</dbReference>
<keyword evidence="1" id="KW-0479">Metal-binding</keyword>
<keyword evidence="4" id="KW-0408">Iron</keyword>
<dbReference type="PROSITE" id="PS01215">
    <property type="entry name" value="MRP"/>
    <property type="match status" value="1"/>
</dbReference>
<dbReference type="GO" id="GO:0005524">
    <property type="term" value="F:ATP binding"/>
    <property type="evidence" value="ECO:0007669"/>
    <property type="project" value="UniProtKB-KW"/>
</dbReference>
<dbReference type="InterPro" id="IPR019591">
    <property type="entry name" value="Mrp/NBP35_ATP-bd"/>
</dbReference>
<proteinExistence type="predicted"/>
<dbReference type="InterPro" id="IPR000808">
    <property type="entry name" value="Mrp-like_CS"/>
</dbReference>
<dbReference type="AlphaFoldDB" id="M9WNY2"/>